<dbReference type="GO" id="GO:0008649">
    <property type="term" value="F:rRNA methyltransferase activity"/>
    <property type="evidence" value="ECO:0007669"/>
    <property type="project" value="InterPro"/>
</dbReference>
<keyword evidence="6 13" id="KW-0489">Methyltransferase</keyword>
<evidence type="ECO:0000256" key="1">
    <source>
        <dbReference type="ARBA" id="ARBA00002724"/>
    </source>
</evidence>
<protein>
    <recommendedName>
        <fullName evidence="3">16S rRNA (cytosine(967)-C(5))-methyltransferase</fullName>
        <ecNumber evidence="3">2.1.1.176</ecNumber>
    </recommendedName>
    <alternativeName>
        <fullName evidence="10">16S rRNA m5C967 methyltransferase</fullName>
    </alternativeName>
    <alternativeName>
        <fullName evidence="11">rRNA (cytosine-C(5)-)-methyltransferase RsmB</fullName>
    </alternativeName>
</protein>
<evidence type="ECO:0000256" key="6">
    <source>
        <dbReference type="ARBA" id="ARBA00022603"/>
    </source>
</evidence>
<dbReference type="NCBIfam" id="TIGR00563">
    <property type="entry name" value="rsmB"/>
    <property type="match status" value="1"/>
</dbReference>
<dbReference type="InterPro" id="IPR029063">
    <property type="entry name" value="SAM-dependent_MTases_sf"/>
</dbReference>
<dbReference type="AlphaFoldDB" id="A0A2P7Q064"/>
<comment type="caution">
    <text evidence="15">The sequence shown here is derived from an EMBL/GenBank/DDBJ whole genome shotgun (WGS) entry which is preliminary data.</text>
</comment>
<feature type="active site" description="Nucleophile" evidence="13">
    <location>
        <position position="386"/>
    </location>
</feature>
<comment type="subcellular location">
    <subcellularLocation>
        <location evidence="2">Cytoplasm</location>
    </subcellularLocation>
</comment>
<gene>
    <name evidence="15" type="ORF">UF10_05345</name>
</gene>
<accession>A0A2P7Q064</accession>
<keyword evidence="8 13" id="KW-0949">S-adenosyl-L-methionine</keyword>
<feature type="domain" description="SAM-dependent MTase RsmB/NOP-type" evidence="14">
    <location>
        <begin position="167"/>
        <end position="447"/>
    </location>
</feature>
<dbReference type="Pfam" id="PF01189">
    <property type="entry name" value="Methyltr_RsmB-F"/>
    <property type="match status" value="1"/>
</dbReference>
<dbReference type="NCBIfam" id="NF011494">
    <property type="entry name" value="PRK14902.1"/>
    <property type="match status" value="1"/>
</dbReference>
<dbReference type="SUPFAM" id="SSF48013">
    <property type="entry name" value="NusB-like"/>
    <property type="match status" value="1"/>
</dbReference>
<keyword evidence="7 13" id="KW-0808">Transferase</keyword>
<evidence type="ECO:0000256" key="9">
    <source>
        <dbReference type="ARBA" id="ARBA00022884"/>
    </source>
</evidence>
<dbReference type="Proteomes" id="UP000241434">
    <property type="component" value="Unassembled WGS sequence"/>
</dbReference>
<evidence type="ECO:0000256" key="7">
    <source>
        <dbReference type="ARBA" id="ARBA00022679"/>
    </source>
</evidence>
<dbReference type="FunFam" id="3.40.50.150:FF:000022">
    <property type="entry name" value="Ribosomal RNA small subunit methyltransferase B"/>
    <property type="match status" value="1"/>
</dbReference>
<feature type="binding site" evidence="13">
    <location>
        <position position="334"/>
    </location>
    <ligand>
        <name>S-adenosyl-L-methionine</name>
        <dbReference type="ChEBI" id="CHEBI:59789"/>
    </ligand>
</feature>
<evidence type="ECO:0000256" key="4">
    <source>
        <dbReference type="ARBA" id="ARBA00022490"/>
    </source>
</evidence>
<evidence type="ECO:0000256" key="8">
    <source>
        <dbReference type="ARBA" id="ARBA00022691"/>
    </source>
</evidence>
<sequence length="447" mass="51651">MSARKIAYKVLMDIEINKNYSNISLNSHLDKEKIDDRDRGLVTELVYGVIENKRYIDYMINKLSKIKVRKMQHSVKTILRMGVYQIVFLDRVADYAAINESVNMMKKIDKKSSSFVNAILRNVSRQKEEIFKIKEDTSDNIAIKYSYEKWIVDRLIEEHGKEKTKKIIKALDEKPKLYIRINKSKAYRHESYEDMLEFIISNLSADQIVAKKVDGFDEALEVENFKNIEKNIMFRKGYISIQDISSMLVAKVLNPKEGSKVLDVCAAPGGKSTHIAEIMNNTGEVVSQDIYDHKIKLIDGYAKRLGLKNIRSEKSDATVLNEDYVEKFDYVLSDVPCSGIGIVRRKPEIKYKSEEDVNNLPDIQMNILKNASSYVKSGGTLIYSTCTIFKEENIDVIKNFLEENKNFTLESIQNIDINKETLDEGYINIYPYENNMDGFFICKMKKI</sequence>
<comment type="function">
    <text evidence="1">Specifically methylates the cytosine at position 967 (m5C967) of 16S rRNA.</text>
</comment>
<dbReference type="Gene3D" id="3.30.70.1170">
    <property type="entry name" value="Sun protein, domain 3"/>
    <property type="match status" value="1"/>
</dbReference>
<comment type="catalytic activity">
    <reaction evidence="12">
        <text>cytidine(967) in 16S rRNA + S-adenosyl-L-methionine = 5-methylcytidine(967) in 16S rRNA + S-adenosyl-L-homocysteine + H(+)</text>
        <dbReference type="Rhea" id="RHEA:42748"/>
        <dbReference type="Rhea" id="RHEA-COMP:10219"/>
        <dbReference type="Rhea" id="RHEA-COMP:10220"/>
        <dbReference type="ChEBI" id="CHEBI:15378"/>
        <dbReference type="ChEBI" id="CHEBI:57856"/>
        <dbReference type="ChEBI" id="CHEBI:59789"/>
        <dbReference type="ChEBI" id="CHEBI:74483"/>
        <dbReference type="ChEBI" id="CHEBI:82748"/>
        <dbReference type="EC" id="2.1.1.176"/>
    </reaction>
</comment>
<dbReference type="Pfam" id="PF22458">
    <property type="entry name" value="RsmF-B_ferredox"/>
    <property type="match status" value="1"/>
</dbReference>
<feature type="binding site" evidence="13">
    <location>
        <begin position="265"/>
        <end position="271"/>
    </location>
    <ligand>
        <name>S-adenosyl-L-methionine</name>
        <dbReference type="ChEBI" id="CHEBI:59789"/>
    </ligand>
</feature>
<dbReference type="InterPro" id="IPR004573">
    <property type="entry name" value="rRNA_ssu_MeTfrase_B"/>
</dbReference>
<organism evidence="15 16">
    <name type="scientific">Peptostreptococcus russellii</name>
    <dbReference type="NCBI Taxonomy" id="215200"/>
    <lineage>
        <taxon>Bacteria</taxon>
        <taxon>Bacillati</taxon>
        <taxon>Bacillota</taxon>
        <taxon>Clostridia</taxon>
        <taxon>Peptostreptococcales</taxon>
        <taxon>Peptostreptococcaceae</taxon>
        <taxon>Peptostreptococcus</taxon>
    </lineage>
</organism>
<evidence type="ECO:0000256" key="10">
    <source>
        <dbReference type="ARBA" id="ARBA00030399"/>
    </source>
</evidence>
<dbReference type="Pfam" id="PF01029">
    <property type="entry name" value="NusB"/>
    <property type="match status" value="1"/>
</dbReference>
<dbReference type="CDD" id="cd02440">
    <property type="entry name" value="AdoMet_MTases"/>
    <property type="match status" value="1"/>
</dbReference>
<reference evidence="15" key="1">
    <citation type="thesis" date="2015" institute="Rutgers" country="The State University of New Jersey, 14 College Farm Rd., New Brunswick, NJ, USA">
        <title>Ammonia toxicity in bacteria and its implications for treatment of and resource recovery from highly nitrogenous organic wastes.</title>
        <authorList>
            <person name="Luther A.K."/>
        </authorList>
    </citation>
    <scope>NUCLEOTIDE SEQUENCE</scope>
    <source>
        <strain evidence="15">RT-10B</strain>
    </source>
</reference>
<dbReference type="PANTHER" id="PTHR22807">
    <property type="entry name" value="NOP2 YEAST -RELATED NOL1/NOP2/FMU SUN DOMAIN-CONTAINING"/>
    <property type="match status" value="1"/>
</dbReference>
<dbReference type="GO" id="GO:0003723">
    <property type="term" value="F:RNA binding"/>
    <property type="evidence" value="ECO:0007669"/>
    <property type="project" value="UniProtKB-UniRule"/>
</dbReference>
<keyword evidence="16" id="KW-1185">Reference proteome</keyword>
<evidence type="ECO:0000256" key="13">
    <source>
        <dbReference type="PROSITE-ProRule" id="PRU01023"/>
    </source>
</evidence>
<dbReference type="InterPro" id="IPR035926">
    <property type="entry name" value="NusB-like_sf"/>
</dbReference>
<evidence type="ECO:0000313" key="15">
    <source>
        <dbReference type="EMBL" id="PSJ31353.1"/>
    </source>
</evidence>
<dbReference type="OrthoDB" id="9810297at2"/>
<dbReference type="InterPro" id="IPR001678">
    <property type="entry name" value="MeTrfase_RsmB-F_NOP2_dom"/>
</dbReference>
<dbReference type="Gene3D" id="3.40.50.150">
    <property type="entry name" value="Vaccinia Virus protein VP39"/>
    <property type="match status" value="1"/>
</dbReference>
<dbReference type="EMBL" id="JYGE01000004">
    <property type="protein sequence ID" value="PSJ31353.1"/>
    <property type="molecule type" value="Genomic_DNA"/>
</dbReference>
<proteinExistence type="inferred from homology"/>
<dbReference type="InterPro" id="IPR049560">
    <property type="entry name" value="MeTrfase_RsmB-F_NOP2_cat"/>
</dbReference>
<dbReference type="GO" id="GO:0005737">
    <property type="term" value="C:cytoplasm"/>
    <property type="evidence" value="ECO:0007669"/>
    <property type="project" value="UniProtKB-SubCell"/>
</dbReference>
<feature type="binding site" evidence="13">
    <location>
        <position position="316"/>
    </location>
    <ligand>
        <name>S-adenosyl-L-methionine</name>
        <dbReference type="ChEBI" id="CHEBI:59789"/>
    </ligand>
</feature>
<keyword evidence="5" id="KW-0698">rRNA processing</keyword>
<keyword evidence="4" id="KW-0963">Cytoplasm</keyword>
<dbReference type="SUPFAM" id="SSF53335">
    <property type="entry name" value="S-adenosyl-L-methionine-dependent methyltransferases"/>
    <property type="match status" value="1"/>
</dbReference>
<evidence type="ECO:0000259" key="14">
    <source>
        <dbReference type="PROSITE" id="PS51686"/>
    </source>
</evidence>
<evidence type="ECO:0000313" key="16">
    <source>
        <dbReference type="Proteomes" id="UP000241434"/>
    </source>
</evidence>
<dbReference type="PANTHER" id="PTHR22807:SF53">
    <property type="entry name" value="RIBOSOMAL RNA SMALL SUBUNIT METHYLTRANSFERASE B-RELATED"/>
    <property type="match status" value="1"/>
</dbReference>
<dbReference type="Gene3D" id="1.10.940.10">
    <property type="entry name" value="NusB-like"/>
    <property type="match status" value="1"/>
</dbReference>
<dbReference type="InterPro" id="IPR006027">
    <property type="entry name" value="NusB_RsmB_TIM44"/>
</dbReference>
<name>A0A2P7Q064_9FIRM</name>
<evidence type="ECO:0000256" key="3">
    <source>
        <dbReference type="ARBA" id="ARBA00012140"/>
    </source>
</evidence>
<keyword evidence="9 13" id="KW-0694">RNA-binding</keyword>
<evidence type="ECO:0000256" key="11">
    <source>
        <dbReference type="ARBA" id="ARBA00031088"/>
    </source>
</evidence>
<dbReference type="PROSITE" id="PS51686">
    <property type="entry name" value="SAM_MT_RSMB_NOP"/>
    <property type="match status" value="1"/>
</dbReference>
<comment type="similarity">
    <text evidence="13">Belongs to the class I-like SAM-binding methyltransferase superfamily. RsmB/NOP family.</text>
</comment>
<dbReference type="PRINTS" id="PR02008">
    <property type="entry name" value="RCMTFAMILY"/>
</dbReference>
<evidence type="ECO:0000256" key="5">
    <source>
        <dbReference type="ARBA" id="ARBA00022552"/>
    </source>
</evidence>
<evidence type="ECO:0000256" key="12">
    <source>
        <dbReference type="ARBA" id="ARBA00047283"/>
    </source>
</evidence>
<dbReference type="GO" id="GO:0006355">
    <property type="term" value="P:regulation of DNA-templated transcription"/>
    <property type="evidence" value="ECO:0007669"/>
    <property type="project" value="InterPro"/>
</dbReference>
<dbReference type="InterPro" id="IPR023267">
    <property type="entry name" value="RCMT"/>
</dbReference>
<evidence type="ECO:0000256" key="2">
    <source>
        <dbReference type="ARBA" id="ARBA00004496"/>
    </source>
</evidence>
<dbReference type="InterPro" id="IPR054728">
    <property type="entry name" value="RsmB-like_ferredoxin"/>
</dbReference>
<feature type="binding site" evidence="13">
    <location>
        <position position="289"/>
    </location>
    <ligand>
        <name>S-adenosyl-L-methionine</name>
        <dbReference type="ChEBI" id="CHEBI:59789"/>
    </ligand>
</feature>
<dbReference type="EC" id="2.1.1.176" evidence="3"/>